<organism evidence="1 2">
    <name type="scientific">Dreissena polymorpha</name>
    <name type="common">Zebra mussel</name>
    <name type="synonym">Mytilus polymorpha</name>
    <dbReference type="NCBI Taxonomy" id="45954"/>
    <lineage>
        <taxon>Eukaryota</taxon>
        <taxon>Metazoa</taxon>
        <taxon>Spiralia</taxon>
        <taxon>Lophotrochozoa</taxon>
        <taxon>Mollusca</taxon>
        <taxon>Bivalvia</taxon>
        <taxon>Autobranchia</taxon>
        <taxon>Heteroconchia</taxon>
        <taxon>Euheterodonta</taxon>
        <taxon>Imparidentia</taxon>
        <taxon>Neoheterodontei</taxon>
        <taxon>Myida</taxon>
        <taxon>Dreissenoidea</taxon>
        <taxon>Dreissenidae</taxon>
        <taxon>Dreissena</taxon>
    </lineage>
</organism>
<comment type="caution">
    <text evidence="1">The sequence shown here is derived from an EMBL/GenBank/DDBJ whole genome shotgun (WGS) entry which is preliminary data.</text>
</comment>
<keyword evidence="2" id="KW-1185">Reference proteome</keyword>
<reference evidence="1" key="2">
    <citation type="submission" date="2020-11" db="EMBL/GenBank/DDBJ databases">
        <authorList>
            <person name="McCartney M.A."/>
            <person name="Auch B."/>
            <person name="Kono T."/>
            <person name="Mallez S."/>
            <person name="Becker A."/>
            <person name="Gohl D.M."/>
            <person name="Silverstein K.A.T."/>
            <person name="Koren S."/>
            <person name="Bechman K.B."/>
            <person name="Herman A."/>
            <person name="Abrahante J.E."/>
            <person name="Garbe J."/>
        </authorList>
    </citation>
    <scope>NUCLEOTIDE SEQUENCE</scope>
    <source>
        <strain evidence="1">Duluth1</strain>
        <tissue evidence="1">Whole animal</tissue>
    </source>
</reference>
<proteinExistence type="predicted"/>
<accession>A0A9D4EMI6</accession>
<reference evidence="1" key="1">
    <citation type="journal article" date="2019" name="bioRxiv">
        <title>The Genome of the Zebra Mussel, Dreissena polymorpha: A Resource for Invasive Species Research.</title>
        <authorList>
            <person name="McCartney M.A."/>
            <person name="Auch B."/>
            <person name="Kono T."/>
            <person name="Mallez S."/>
            <person name="Zhang Y."/>
            <person name="Obille A."/>
            <person name="Becker A."/>
            <person name="Abrahante J.E."/>
            <person name="Garbe J."/>
            <person name="Badalamenti J.P."/>
            <person name="Herman A."/>
            <person name="Mangelson H."/>
            <person name="Liachko I."/>
            <person name="Sullivan S."/>
            <person name="Sone E.D."/>
            <person name="Koren S."/>
            <person name="Silverstein K.A.T."/>
            <person name="Beckman K.B."/>
            <person name="Gohl D.M."/>
        </authorList>
    </citation>
    <scope>NUCLEOTIDE SEQUENCE</scope>
    <source>
        <strain evidence="1">Duluth1</strain>
        <tissue evidence="1">Whole animal</tissue>
    </source>
</reference>
<dbReference type="AlphaFoldDB" id="A0A9D4EMI6"/>
<name>A0A9D4EMI6_DREPO</name>
<evidence type="ECO:0000313" key="2">
    <source>
        <dbReference type="Proteomes" id="UP000828390"/>
    </source>
</evidence>
<dbReference type="Proteomes" id="UP000828390">
    <property type="component" value="Unassembled WGS sequence"/>
</dbReference>
<evidence type="ECO:0000313" key="1">
    <source>
        <dbReference type="EMBL" id="KAH3782356.1"/>
    </source>
</evidence>
<dbReference type="EMBL" id="JAIWYP010000008">
    <property type="protein sequence ID" value="KAH3782356.1"/>
    <property type="molecule type" value="Genomic_DNA"/>
</dbReference>
<evidence type="ECO:0008006" key="3">
    <source>
        <dbReference type="Google" id="ProtNLM"/>
    </source>
</evidence>
<sequence>MSSQSSRNRSSAPQMIRFNFDPSQALTTISGVGSKLAKDIIHVRETTGNLEMETLEVLIRQSLSERELYWLDFVANRSLVAESTASENEDFVHLTPPCSASYRNRDQVKAEVTGVTSQILTLEADITARWEEFQMQMREPLPSLTKTPAP</sequence>
<protein>
    <recommendedName>
        <fullName evidence="3">Helix-hairpin-helix domain-containing protein</fullName>
    </recommendedName>
</protein>
<gene>
    <name evidence="1" type="ORF">DPMN_160271</name>
</gene>